<feature type="compositionally biased region" description="Basic and acidic residues" evidence="1">
    <location>
        <begin position="645"/>
        <end position="668"/>
    </location>
</feature>
<feature type="transmembrane region" description="Helical" evidence="2">
    <location>
        <begin position="48"/>
        <end position="67"/>
    </location>
</feature>
<proteinExistence type="predicted"/>
<dbReference type="InterPro" id="IPR036259">
    <property type="entry name" value="MFS_trans_sf"/>
</dbReference>
<gene>
    <name evidence="3" type="ORF">PCOR1329_LOCUS51904</name>
</gene>
<protein>
    <submittedName>
        <fullName evidence="3">Uncharacterized protein</fullName>
    </submittedName>
</protein>
<dbReference type="SUPFAM" id="SSF103473">
    <property type="entry name" value="MFS general substrate transporter"/>
    <property type="match status" value="1"/>
</dbReference>
<feature type="compositionally biased region" description="Basic and acidic residues" evidence="1">
    <location>
        <begin position="853"/>
        <end position="870"/>
    </location>
</feature>
<feature type="region of interest" description="Disordered" evidence="1">
    <location>
        <begin position="606"/>
        <end position="985"/>
    </location>
</feature>
<feature type="compositionally biased region" description="Basic and acidic residues" evidence="1">
    <location>
        <begin position="885"/>
        <end position="902"/>
    </location>
</feature>
<evidence type="ECO:0000256" key="1">
    <source>
        <dbReference type="SAM" id="MobiDB-lite"/>
    </source>
</evidence>
<feature type="compositionally biased region" description="Basic and acidic residues" evidence="1">
    <location>
        <begin position="749"/>
        <end position="758"/>
    </location>
</feature>
<keyword evidence="2" id="KW-0812">Transmembrane</keyword>
<feature type="compositionally biased region" description="Acidic residues" evidence="1">
    <location>
        <begin position="718"/>
        <end position="738"/>
    </location>
</feature>
<keyword evidence="4" id="KW-1185">Reference proteome</keyword>
<dbReference type="EMBL" id="CAUYUJ010016310">
    <property type="protein sequence ID" value="CAK0863875.1"/>
    <property type="molecule type" value="Genomic_DNA"/>
</dbReference>
<sequence length="1147" mass="128186">MDKDSDAPSKARAPCSAAAVHGEVQSAVNGGALAHHGDGKGTTRPPPWRWVMLGILSADICVSYLPYYTFVPILPQARREYGVEEDDINVLCILYAISFVVCAFITGPVVGWQLGMPLDVCICYGVHCRWLRLTLWARVRRSVLLFRFSVGAGAGRRGPCLEGARLPVAACGAGVLRARPAVLGELLLAHGSGVVPAGRTAGGGNDLEPHELHRELDVLHAALPSGRRPRGDAHSMSDQEVHRELSALLNVQFQLEGFAMAVSKPSSPQMTEDSQVAALLEQNNKLLQGVTKLLEEQNKLADLQNQSLAYIAEKAGCAEMRQCQASGEATDASRMLGMWCRGSSALYHKNIRGAALASALKNGSLEGIKYEGIFRGKDRRRSGLFCAIFFKTHIERSGETFNAFDDADKSVETLFKILPSFRAEFLDEAKTHDAMVGEKVQMMPKGPAADIVRRVLGEIPADLQALYEIMLPVNKQCKPILPSDSDEPDEDTRAFDAVASVPEAAKPYFEQFQANSIENYENERVLVTEGIVAWCRQIAEFAKKRHELDQHGYFIKRAKMDEDTKYQRKLEYEKNFFDIYVQKKFPSYYKIIEEYKEMCDEKKRKQELNTSEAQGAPARSSRMSQPSFIKQEVRAKLPQSAIAENPDKVEKPKNLKRENLKKEEKPLQDAKGSGSEKPLEDDKGQKRGRHLREISSSSDNEEKRAWQKAKRRKSAPQPEDEEPEGDEPEDEGPEDGDPESVHTPALHLLPERLQRMRALEGTFSEESLPFENAQDMFEGLRQELGLPRPPENTQQHLAENTQQHEAEVEHSGDELEAEAESPKFREFELPKEAGSETAEPDEEGSRPQELSPEESKRQEQLPEESSREPEVPDDEDSNRQELVPEEVKRQELLPEESKRLGEESEAYVVFSSPDTGATEPASDAEALAFASHGRKRSQWDLEGPAQAARESKPTVVKKPAQAVSRESKPTVSKKPSRAQIERKASTDKLDAVVQVETEVKMETTLKPESSWSETEIETHLDPAQEAELHASWRAERFNSGELTGPQGDEPHVMDTEGEYQFRVLEEQKAWRERIKNAKVLLICVWSDNPMHYTYLKVAEEEFQDVAIEHRDSLKVPSESAKARGLSSKLYVTLLLAGEARSAAVARL</sequence>
<evidence type="ECO:0000313" key="3">
    <source>
        <dbReference type="EMBL" id="CAK0863875.1"/>
    </source>
</evidence>
<reference evidence="3" key="1">
    <citation type="submission" date="2023-10" db="EMBL/GenBank/DDBJ databases">
        <authorList>
            <person name="Chen Y."/>
            <person name="Shah S."/>
            <person name="Dougan E. K."/>
            <person name="Thang M."/>
            <person name="Chan C."/>
        </authorList>
    </citation>
    <scope>NUCLEOTIDE SEQUENCE [LARGE SCALE GENOMIC DNA]</scope>
</reference>
<feature type="compositionally biased region" description="Polar residues" evidence="1">
    <location>
        <begin position="791"/>
        <end position="801"/>
    </location>
</feature>
<evidence type="ECO:0000256" key="2">
    <source>
        <dbReference type="SAM" id="Phobius"/>
    </source>
</evidence>
<feature type="compositionally biased region" description="Basic and acidic residues" evidence="1">
    <location>
        <begin position="820"/>
        <end position="834"/>
    </location>
</feature>
<evidence type="ECO:0000313" key="4">
    <source>
        <dbReference type="Proteomes" id="UP001189429"/>
    </source>
</evidence>
<keyword evidence="2" id="KW-1133">Transmembrane helix</keyword>
<keyword evidence="2" id="KW-0472">Membrane</keyword>
<dbReference type="Proteomes" id="UP001189429">
    <property type="component" value="Unassembled WGS sequence"/>
</dbReference>
<name>A0ABN9UUU8_9DINO</name>
<organism evidence="3 4">
    <name type="scientific">Prorocentrum cordatum</name>
    <dbReference type="NCBI Taxonomy" id="2364126"/>
    <lineage>
        <taxon>Eukaryota</taxon>
        <taxon>Sar</taxon>
        <taxon>Alveolata</taxon>
        <taxon>Dinophyceae</taxon>
        <taxon>Prorocentrales</taxon>
        <taxon>Prorocentraceae</taxon>
        <taxon>Prorocentrum</taxon>
    </lineage>
</organism>
<feature type="compositionally biased region" description="Basic and acidic residues" evidence="1">
    <location>
        <begin position="802"/>
        <end position="813"/>
    </location>
</feature>
<feature type="transmembrane region" description="Helical" evidence="2">
    <location>
        <begin position="88"/>
        <end position="112"/>
    </location>
</feature>
<accession>A0ABN9UUU8</accession>
<comment type="caution">
    <text evidence="3">The sequence shown here is derived from an EMBL/GenBank/DDBJ whole genome shotgun (WGS) entry which is preliminary data.</text>
</comment>